<dbReference type="AlphaFoldDB" id="A0A5N5T0X4"/>
<evidence type="ECO:0000259" key="10">
    <source>
        <dbReference type="PROSITE" id="PS50172"/>
    </source>
</evidence>
<dbReference type="Pfam" id="PF00533">
    <property type="entry name" value="BRCT"/>
    <property type="match status" value="1"/>
</dbReference>
<dbReference type="GO" id="GO:0031436">
    <property type="term" value="C:BRCA1-BARD1 complex"/>
    <property type="evidence" value="ECO:0007669"/>
    <property type="project" value="TreeGrafter"/>
</dbReference>
<dbReference type="InterPro" id="IPR002110">
    <property type="entry name" value="Ankyrin_rpt"/>
</dbReference>
<protein>
    <submittedName>
        <fullName evidence="11">BRCA1-associated RING domain protein 1</fullName>
    </submittedName>
</protein>
<dbReference type="CDD" id="cd17734">
    <property type="entry name" value="BRCT_Bard1_rpt1"/>
    <property type="match status" value="1"/>
</dbReference>
<dbReference type="PANTHER" id="PTHR24171">
    <property type="entry name" value="ANKYRIN REPEAT DOMAIN-CONTAINING PROTEIN 39-RELATED"/>
    <property type="match status" value="1"/>
</dbReference>
<dbReference type="Gene3D" id="3.40.50.10190">
    <property type="entry name" value="BRCT domain"/>
    <property type="match status" value="2"/>
</dbReference>
<proteinExistence type="predicted"/>
<dbReference type="GO" id="GO:0004842">
    <property type="term" value="F:ubiquitin-protein transferase activity"/>
    <property type="evidence" value="ECO:0007669"/>
    <property type="project" value="TreeGrafter"/>
</dbReference>
<comment type="caution">
    <text evidence="11">The sequence shown here is derived from an EMBL/GenBank/DDBJ whole genome shotgun (WGS) entry which is preliminary data.</text>
</comment>
<sequence>MNIEKNLSALPWSHTRKALEKLQELLKCNGCSALPTSPQYMGKCDHFFCKECINNMSDNFCPICKIPSLPCDKKPDIIVSGLVSSVMDMFTLINGGEIKQQIGHEAPDSTFGCETTKTVSSSNNEVIPRSSNRIQKENTAKPKISNIPKPTSTSHYSKKLSNISKKSVLKEKEQSGANKHKSDSLNLKSSTNEVSKIIAKPKNILKLSAATSSASKKNCLEGQTSMALEITPTTPVVNKRNVKGETTLHIACIKTCVFHIRTSRESKQGGGFNEEISPDSCSLLLLKDITTVKKLLEEGANPNTKDNAGWTPLHEACSNGFEDIASLLIENGAMVDVPGNNNMTPLHDAVLTETVPVITLLRKWGASDVSRDIWGRTPRSLSAATKCPEIIGKALDTRKDPLLVPKQTLGPLQSKIVILDSGLSVDQKKKLENVNKLLKVKLAKDFSNDVTHVIVNCDNESKVCQRTVKYMMGVVSGKWILSDKWLDACLTMGGLVNPSDFEVEGPKSNPNCLAPSKGRVNSTKMLPGLFSGCYIYFHGSFGGMLPSKKELENLVKAGGCVPLYREPNPESISEIDQTVPYHTAPDGPLSKCSHYCIYAEGLNEPQVKYDMNHIKSLPLSWVYECIDSWFLVPPKK</sequence>
<evidence type="ECO:0000256" key="3">
    <source>
        <dbReference type="ARBA" id="ARBA00022771"/>
    </source>
</evidence>
<evidence type="ECO:0000313" key="12">
    <source>
        <dbReference type="Proteomes" id="UP000326759"/>
    </source>
</evidence>
<dbReference type="PROSITE" id="PS50297">
    <property type="entry name" value="ANK_REP_REGION"/>
    <property type="match status" value="1"/>
</dbReference>
<dbReference type="OrthoDB" id="2384350at2759"/>
<evidence type="ECO:0000256" key="6">
    <source>
        <dbReference type="PROSITE-ProRule" id="PRU00023"/>
    </source>
</evidence>
<keyword evidence="3 7" id="KW-0863">Zinc-finger</keyword>
<evidence type="ECO:0000259" key="9">
    <source>
        <dbReference type="PROSITE" id="PS50089"/>
    </source>
</evidence>
<feature type="domain" description="BRCT" evidence="10">
    <location>
        <begin position="407"/>
        <end position="503"/>
    </location>
</feature>
<dbReference type="PROSITE" id="PS50089">
    <property type="entry name" value="ZF_RING_2"/>
    <property type="match status" value="1"/>
</dbReference>
<evidence type="ECO:0000256" key="1">
    <source>
        <dbReference type="ARBA" id="ARBA00022723"/>
    </source>
</evidence>
<dbReference type="SUPFAM" id="SSF57850">
    <property type="entry name" value="RING/U-box"/>
    <property type="match status" value="1"/>
</dbReference>
<keyword evidence="4" id="KW-0862">Zinc</keyword>
<dbReference type="GO" id="GO:0085020">
    <property type="term" value="P:protein K6-linked ubiquitination"/>
    <property type="evidence" value="ECO:0007669"/>
    <property type="project" value="TreeGrafter"/>
</dbReference>
<dbReference type="Gene3D" id="3.30.40.10">
    <property type="entry name" value="Zinc/RING finger domain, C3HC4 (zinc finger)"/>
    <property type="match status" value="1"/>
</dbReference>
<dbReference type="Pfam" id="PF14634">
    <property type="entry name" value="zf-RING_5"/>
    <property type="match status" value="1"/>
</dbReference>
<feature type="compositionally biased region" description="Polar residues" evidence="8">
    <location>
        <begin position="148"/>
        <end position="165"/>
    </location>
</feature>
<evidence type="ECO:0000256" key="7">
    <source>
        <dbReference type="PROSITE-ProRule" id="PRU00175"/>
    </source>
</evidence>
<feature type="region of interest" description="Disordered" evidence="8">
    <location>
        <begin position="113"/>
        <end position="188"/>
    </location>
</feature>
<dbReference type="PROSITE" id="PS50088">
    <property type="entry name" value="ANK_REPEAT"/>
    <property type="match status" value="1"/>
</dbReference>
<dbReference type="InterPro" id="IPR001357">
    <property type="entry name" value="BRCT_dom"/>
</dbReference>
<evidence type="ECO:0000256" key="2">
    <source>
        <dbReference type="ARBA" id="ARBA00022737"/>
    </source>
</evidence>
<dbReference type="GO" id="GO:0070531">
    <property type="term" value="C:BRCA1-A complex"/>
    <property type="evidence" value="ECO:0007669"/>
    <property type="project" value="TreeGrafter"/>
</dbReference>
<gene>
    <name evidence="11" type="primary">BARD1</name>
    <name evidence="11" type="ORF">Anas_07836</name>
</gene>
<dbReference type="SUPFAM" id="SSF48403">
    <property type="entry name" value="Ankyrin repeat"/>
    <property type="match status" value="1"/>
</dbReference>
<feature type="domain" description="RING-type" evidence="9">
    <location>
        <begin position="28"/>
        <end position="65"/>
    </location>
</feature>
<dbReference type="Pfam" id="PF12796">
    <property type="entry name" value="Ank_2"/>
    <property type="match status" value="1"/>
</dbReference>
<dbReference type="PANTHER" id="PTHR24171:SF8">
    <property type="entry name" value="BRCA1-ASSOCIATED RING DOMAIN PROTEIN 1"/>
    <property type="match status" value="1"/>
</dbReference>
<organism evidence="11 12">
    <name type="scientific">Armadillidium nasatum</name>
    <dbReference type="NCBI Taxonomy" id="96803"/>
    <lineage>
        <taxon>Eukaryota</taxon>
        <taxon>Metazoa</taxon>
        <taxon>Ecdysozoa</taxon>
        <taxon>Arthropoda</taxon>
        <taxon>Crustacea</taxon>
        <taxon>Multicrustacea</taxon>
        <taxon>Malacostraca</taxon>
        <taxon>Eumalacostraca</taxon>
        <taxon>Peracarida</taxon>
        <taxon>Isopoda</taxon>
        <taxon>Oniscidea</taxon>
        <taxon>Crinocheta</taxon>
        <taxon>Armadillidiidae</taxon>
        <taxon>Armadillidium</taxon>
    </lineage>
</organism>
<dbReference type="EMBL" id="SEYY01019159">
    <property type="protein sequence ID" value="KAB7498570.1"/>
    <property type="molecule type" value="Genomic_DNA"/>
</dbReference>
<evidence type="ECO:0000256" key="8">
    <source>
        <dbReference type="SAM" id="MobiDB-lite"/>
    </source>
</evidence>
<accession>A0A5N5T0X4</accession>
<evidence type="ECO:0000313" key="11">
    <source>
        <dbReference type="EMBL" id="KAB7498570.1"/>
    </source>
</evidence>
<dbReference type="InterPro" id="IPR036420">
    <property type="entry name" value="BRCT_dom_sf"/>
</dbReference>
<dbReference type="SMART" id="SM00248">
    <property type="entry name" value="ANK"/>
    <property type="match status" value="4"/>
</dbReference>
<dbReference type="InterPro" id="IPR017907">
    <property type="entry name" value="Znf_RING_CS"/>
</dbReference>
<keyword evidence="2" id="KW-0677">Repeat</keyword>
<dbReference type="InterPro" id="IPR036770">
    <property type="entry name" value="Ankyrin_rpt-contain_sf"/>
</dbReference>
<keyword evidence="12" id="KW-1185">Reference proteome</keyword>
<dbReference type="SUPFAM" id="SSF52113">
    <property type="entry name" value="BRCT domain"/>
    <property type="match status" value="2"/>
</dbReference>
<evidence type="ECO:0000256" key="5">
    <source>
        <dbReference type="ARBA" id="ARBA00023043"/>
    </source>
</evidence>
<feature type="compositionally biased region" description="Polar residues" evidence="8">
    <location>
        <begin position="113"/>
        <end position="133"/>
    </location>
</feature>
<dbReference type="SMART" id="SM00292">
    <property type="entry name" value="BRCT"/>
    <property type="match status" value="2"/>
</dbReference>
<dbReference type="InterPro" id="IPR013083">
    <property type="entry name" value="Znf_RING/FYVE/PHD"/>
</dbReference>
<keyword evidence="5 6" id="KW-0040">ANK repeat</keyword>
<keyword evidence="1" id="KW-0479">Metal-binding</keyword>
<reference evidence="11 12" key="1">
    <citation type="journal article" date="2019" name="PLoS Biol.">
        <title>Sex chromosomes control vertical transmission of feminizing Wolbachia symbionts in an isopod.</title>
        <authorList>
            <person name="Becking T."/>
            <person name="Chebbi M.A."/>
            <person name="Giraud I."/>
            <person name="Moumen B."/>
            <person name="Laverre T."/>
            <person name="Caubet Y."/>
            <person name="Peccoud J."/>
            <person name="Gilbert C."/>
            <person name="Cordaux R."/>
        </authorList>
    </citation>
    <scope>NUCLEOTIDE SEQUENCE [LARGE SCALE GENOMIC DNA]</scope>
    <source>
        <strain evidence="11">ANa2</strain>
        <tissue evidence="11">Whole body excluding digestive tract and cuticle</tissue>
    </source>
</reference>
<dbReference type="GO" id="GO:0008270">
    <property type="term" value="F:zinc ion binding"/>
    <property type="evidence" value="ECO:0007669"/>
    <property type="project" value="UniProtKB-KW"/>
</dbReference>
<name>A0A5N5T0X4_9CRUS</name>
<dbReference type="PROSITE" id="PS50172">
    <property type="entry name" value="BRCT"/>
    <property type="match status" value="1"/>
</dbReference>
<dbReference type="Proteomes" id="UP000326759">
    <property type="component" value="Unassembled WGS sequence"/>
</dbReference>
<dbReference type="InterPro" id="IPR001841">
    <property type="entry name" value="Znf_RING"/>
</dbReference>
<evidence type="ECO:0000256" key="4">
    <source>
        <dbReference type="ARBA" id="ARBA00022833"/>
    </source>
</evidence>
<dbReference type="CDD" id="cd17720">
    <property type="entry name" value="BRCT_Bard1_rpt2"/>
    <property type="match status" value="1"/>
</dbReference>
<feature type="repeat" description="ANK" evidence="6">
    <location>
        <begin position="308"/>
        <end position="340"/>
    </location>
</feature>
<dbReference type="PROSITE" id="PS00518">
    <property type="entry name" value="ZF_RING_1"/>
    <property type="match status" value="1"/>
</dbReference>
<dbReference type="Gene3D" id="1.25.40.20">
    <property type="entry name" value="Ankyrin repeat-containing domain"/>
    <property type="match status" value="1"/>
</dbReference>